<dbReference type="AlphaFoldDB" id="A0A0R2DDP1"/>
<keyword evidence="4" id="KW-1185">Reference proteome</keyword>
<sequence>MQNLVNYAIRYAEKGFSVLPMANKKPLIAFANRPPLTVAEIKQIWKTNPTANIALRTTNFFVIDIDRHANGADGFKSIQQLGHPELFKKTLKQRTAGGGCQLFYLKREDMRIHQLIGWLPGVDVKAHINNYIVVPPSQIKGKPYQWANRLPIVTASLDLVKTINRKRATSHYQPDTAIVNTGERTATTLLFEQIATGLGDVGGRNNQLAALIGGLLFRNVKVKAAYQLACLANQNTMDALPQREVDRTFESIVQAEIRRKEVNTT</sequence>
<dbReference type="SMART" id="SM00942">
    <property type="entry name" value="PriCT_1"/>
    <property type="match status" value="1"/>
</dbReference>
<feature type="domain" description="DNA primase/polymerase bifunctional N-terminal" evidence="2">
    <location>
        <begin position="8"/>
        <end position="159"/>
    </location>
</feature>
<dbReference type="PATRIC" id="fig|1423796.3.peg.1032"/>
<dbReference type="SUPFAM" id="SSF56747">
    <property type="entry name" value="Prim-pol domain"/>
    <property type="match status" value="1"/>
</dbReference>
<dbReference type="RefSeq" id="WP_057873644.1">
    <property type="nucleotide sequence ID" value="NZ_AYYI01000026.1"/>
</dbReference>
<dbReference type="Pfam" id="PF09250">
    <property type="entry name" value="Prim-Pol"/>
    <property type="match status" value="1"/>
</dbReference>
<name>A0A0R2DDP1_9LACO</name>
<dbReference type="InterPro" id="IPR015330">
    <property type="entry name" value="DNA_primase/pol_bifunc_N"/>
</dbReference>
<evidence type="ECO:0000259" key="2">
    <source>
        <dbReference type="SMART" id="SM00943"/>
    </source>
</evidence>
<organism evidence="3 4">
    <name type="scientific">Loigolactobacillus rennini DSM 20253</name>
    <dbReference type="NCBI Taxonomy" id="1423796"/>
    <lineage>
        <taxon>Bacteria</taxon>
        <taxon>Bacillati</taxon>
        <taxon>Bacillota</taxon>
        <taxon>Bacilli</taxon>
        <taxon>Lactobacillales</taxon>
        <taxon>Lactobacillaceae</taxon>
        <taxon>Loigolactobacillus</taxon>
    </lineage>
</organism>
<dbReference type="STRING" id="1423796.FC24_GL001011"/>
<dbReference type="SMART" id="SM00943">
    <property type="entry name" value="Prim-Pol"/>
    <property type="match status" value="1"/>
</dbReference>
<dbReference type="EMBL" id="AYYI01000026">
    <property type="protein sequence ID" value="KRM98777.1"/>
    <property type="molecule type" value="Genomic_DNA"/>
</dbReference>
<dbReference type="Proteomes" id="UP000051638">
    <property type="component" value="Unassembled WGS sequence"/>
</dbReference>
<evidence type="ECO:0000259" key="1">
    <source>
        <dbReference type="SMART" id="SM00942"/>
    </source>
</evidence>
<evidence type="ECO:0000313" key="4">
    <source>
        <dbReference type="Proteomes" id="UP000051638"/>
    </source>
</evidence>
<dbReference type="Pfam" id="PF08708">
    <property type="entry name" value="PriCT_1"/>
    <property type="match status" value="1"/>
</dbReference>
<protein>
    <submittedName>
        <fullName evidence="3">Prophage Lp3 protein 7</fullName>
    </submittedName>
</protein>
<proteinExistence type="predicted"/>
<dbReference type="InterPro" id="IPR014820">
    <property type="entry name" value="PriCT_1"/>
</dbReference>
<dbReference type="CDD" id="cd04859">
    <property type="entry name" value="Prim_Pol"/>
    <property type="match status" value="1"/>
</dbReference>
<feature type="domain" description="Primase C-terminal 1" evidence="1">
    <location>
        <begin position="193"/>
        <end position="258"/>
    </location>
</feature>
<accession>A0A0R2DDP1</accession>
<reference evidence="3 4" key="1">
    <citation type="journal article" date="2015" name="Genome Announc.">
        <title>Expanding the biotechnology potential of lactobacilli through comparative genomics of 213 strains and associated genera.</title>
        <authorList>
            <person name="Sun Z."/>
            <person name="Harris H.M."/>
            <person name="McCann A."/>
            <person name="Guo C."/>
            <person name="Argimon S."/>
            <person name="Zhang W."/>
            <person name="Yang X."/>
            <person name="Jeffery I.B."/>
            <person name="Cooney J.C."/>
            <person name="Kagawa T.F."/>
            <person name="Liu W."/>
            <person name="Song Y."/>
            <person name="Salvetti E."/>
            <person name="Wrobel A."/>
            <person name="Rasinkangas P."/>
            <person name="Parkhill J."/>
            <person name="Rea M.C."/>
            <person name="O'Sullivan O."/>
            <person name="Ritari J."/>
            <person name="Douillard F.P."/>
            <person name="Paul Ross R."/>
            <person name="Yang R."/>
            <person name="Briner A.E."/>
            <person name="Felis G.E."/>
            <person name="de Vos W.M."/>
            <person name="Barrangou R."/>
            <person name="Klaenhammer T.R."/>
            <person name="Caufield P.W."/>
            <person name="Cui Y."/>
            <person name="Zhang H."/>
            <person name="O'Toole P.W."/>
        </authorList>
    </citation>
    <scope>NUCLEOTIDE SEQUENCE [LARGE SCALE GENOMIC DNA]</scope>
    <source>
        <strain evidence="3 4">DSM 20253</strain>
    </source>
</reference>
<comment type="caution">
    <text evidence="3">The sequence shown here is derived from an EMBL/GenBank/DDBJ whole genome shotgun (WGS) entry which is preliminary data.</text>
</comment>
<evidence type="ECO:0000313" key="3">
    <source>
        <dbReference type="EMBL" id="KRM98777.1"/>
    </source>
</evidence>
<gene>
    <name evidence="3" type="ORF">FC24_GL001011</name>
</gene>
<dbReference type="OrthoDB" id="2303110at2"/>